<dbReference type="EMBL" id="JAQMTU010000064">
    <property type="protein sequence ID" value="MDB9487016.1"/>
    <property type="molecule type" value="Genomic_DNA"/>
</dbReference>
<protein>
    <submittedName>
        <fullName evidence="2">Uncharacterized protein</fullName>
    </submittedName>
</protein>
<feature type="compositionally biased region" description="Basic and acidic residues" evidence="1">
    <location>
        <begin position="217"/>
        <end position="243"/>
    </location>
</feature>
<feature type="compositionally biased region" description="Polar residues" evidence="1">
    <location>
        <begin position="204"/>
        <end position="213"/>
    </location>
</feature>
<sequence length="266" mass="30892">MKDKTFLIALKIAEIIAEFSENEINQALELLQEQEIDSSLFSYLVSSQTNKNSARNKKTRLDDQPYRQNLLKLKKKDNRKYQLLSDLDMWMRDGYTLKNDSELIELYKSCLEDYLKHTPRNKLISKFIDLLIEVENGKIEELHSSMSANIVNTERDFVEFCDSFSSSRKRHRTSNEKQELGSTIEKPIDNNSEINSSDTKKISPESQGELSLDTSEEDQKISLQRQEDKDSERETTSMKEKTNDNLSELPAETLEDTKETDSENIK</sequence>
<feature type="compositionally biased region" description="Basic and acidic residues" evidence="1">
    <location>
        <begin position="255"/>
        <end position="266"/>
    </location>
</feature>
<gene>
    <name evidence="2" type="ORF">PN492_10745</name>
</gene>
<evidence type="ECO:0000313" key="3">
    <source>
        <dbReference type="Proteomes" id="UP001212123"/>
    </source>
</evidence>
<dbReference type="Proteomes" id="UP001212123">
    <property type="component" value="Unassembled WGS sequence"/>
</dbReference>
<proteinExistence type="predicted"/>
<evidence type="ECO:0000313" key="2">
    <source>
        <dbReference type="EMBL" id="MDB9487016.1"/>
    </source>
</evidence>
<dbReference type="RefSeq" id="WP_271805518.1">
    <property type="nucleotide sequence ID" value="NZ_JAQMTU010000064.1"/>
</dbReference>
<evidence type="ECO:0000256" key="1">
    <source>
        <dbReference type="SAM" id="MobiDB-lite"/>
    </source>
</evidence>
<organism evidence="2 3">
    <name type="scientific">Dolichospermum circinale CS-537/01</name>
    <dbReference type="NCBI Taxonomy" id="3021739"/>
    <lineage>
        <taxon>Bacteria</taxon>
        <taxon>Bacillati</taxon>
        <taxon>Cyanobacteriota</taxon>
        <taxon>Cyanophyceae</taxon>
        <taxon>Nostocales</taxon>
        <taxon>Aphanizomenonaceae</taxon>
        <taxon>Dolichospermum</taxon>
        <taxon>Dolichospermum circinale</taxon>
    </lineage>
</organism>
<reference evidence="2 3" key="1">
    <citation type="submission" date="2023-01" db="EMBL/GenBank/DDBJ databases">
        <title>Genomes from the Australian National Cyanobacteria Reference Collection.</title>
        <authorList>
            <person name="Willis A."/>
            <person name="Lee E.M.F."/>
        </authorList>
    </citation>
    <scope>NUCLEOTIDE SEQUENCE [LARGE SCALE GENOMIC DNA]</scope>
    <source>
        <strain evidence="2 3">CS-537/01</strain>
    </source>
</reference>
<feature type="region of interest" description="Disordered" evidence="1">
    <location>
        <begin position="168"/>
        <end position="266"/>
    </location>
</feature>
<keyword evidence="3" id="KW-1185">Reference proteome</keyword>
<accession>A0ABT5A7G6</accession>
<comment type="caution">
    <text evidence="2">The sequence shown here is derived from an EMBL/GenBank/DDBJ whole genome shotgun (WGS) entry which is preliminary data.</text>
</comment>
<name>A0ABT5A7G6_9CYAN</name>